<sequence>MIRNERQRAEFIAAVETLQLEGPYFVEERLTRHRGPFLRAVKDVPVGGTWWEIRYFPDCERYAWAYLPEQPNPREFAWGHTLEQAFLNALWQQPQAPSLTSTDSQDNHSDLQ</sequence>
<proteinExistence type="predicted"/>
<dbReference type="Proteomes" id="UP000830835">
    <property type="component" value="Unassembled WGS sequence"/>
</dbReference>
<dbReference type="RefSeq" id="WP_244349197.1">
    <property type="nucleotide sequence ID" value="NZ_JAFIRA010000005.1"/>
</dbReference>
<protein>
    <submittedName>
        <fullName evidence="1">Uncharacterized protein</fullName>
    </submittedName>
</protein>
<keyword evidence="2" id="KW-1185">Reference proteome</keyword>
<gene>
    <name evidence="1" type="ORF">JX360_03540</name>
</gene>
<evidence type="ECO:0000313" key="2">
    <source>
        <dbReference type="Proteomes" id="UP000830835"/>
    </source>
</evidence>
<comment type="caution">
    <text evidence="1">The sequence shown here is derived from an EMBL/GenBank/DDBJ whole genome shotgun (WGS) entry which is preliminary data.</text>
</comment>
<name>A0ABT0C870_THEVL</name>
<organism evidence="1 2">
    <name type="scientific">Thermostichus vulcanus str. 'Rupite'</name>
    <dbReference type="NCBI Taxonomy" id="2813851"/>
    <lineage>
        <taxon>Bacteria</taxon>
        <taxon>Bacillati</taxon>
        <taxon>Cyanobacteriota</taxon>
        <taxon>Cyanophyceae</taxon>
        <taxon>Thermostichales</taxon>
        <taxon>Thermostichaceae</taxon>
        <taxon>Thermostichus</taxon>
    </lineage>
</organism>
<accession>A0ABT0C870</accession>
<reference evidence="1" key="1">
    <citation type="submission" date="2021-02" db="EMBL/GenBank/DDBJ databases">
        <title>The CRISPR/cas machinery reduction and long-range gene transfer in the hot spring cyanobacterium Synechococcus.</title>
        <authorList>
            <person name="Dvorak P."/>
            <person name="Jahodarova E."/>
            <person name="Hasler P."/>
            <person name="Poulickova A."/>
        </authorList>
    </citation>
    <scope>NUCLEOTIDE SEQUENCE</scope>
    <source>
        <strain evidence="1">Rupite</strain>
    </source>
</reference>
<evidence type="ECO:0000313" key="1">
    <source>
        <dbReference type="EMBL" id="MCJ2541987.1"/>
    </source>
</evidence>
<dbReference type="EMBL" id="JAFIRA010000005">
    <property type="protein sequence ID" value="MCJ2541987.1"/>
    <property type="molecule type" value="Genomic_DNA"/>
</dbReference>